<dbReference type="GO" id="GO:0004746">
    <property type="term" value="F:riboflavin synthase activity"/>
    <property type="evidence" value="ECO:0007669"/>
    <property type="project" value="UniProtKB-UniRule"/>
</dbReference>
<dbReference type="NCBIfam" id="NF006767">
    <property type="entry name" value="PRK09289.1"/>
    <property type="match status" value="1"/>
</dbReference>
<evidence type="ECO:0000256" key="10">
    <source>
        <dbReference type="NCBIfam" id="TIGR00187"/>
    </source>
</evidence>
<dbReference type="Pfam" id="PF00677">
    <property type="entry name" value="Lum_binding"/>
    <property type="match status" value="2"/>
</dbReference>
<keyword evidence="9" id="KW-0677">Repeat</keyword>
<dbReference type="OrthoDB" id="9788537at2"/>
<sequence>MFTGLIEDMGTVTSFRRSDKAAVLGIATALPAHEIALGDSVAVNGICLTVTSISGTVLTFDVSPETISKSTFEALKTGDKVNLERALRMGDRLGGHMVTGHVDCCGTLARIERASGYHVLTFTLPVGFARYLVKKGSVAINGISLTVNEVSGDGFTVTVIPHSFAKTTLAGLAPGGSVNIETDILGKYIERLAQPWKDGAGLNMKTLAENGFL</sequence>
<gene>
    <name evidence="13" type="ORF">ET418_02875</name>
</gene>
<keyword evidence="8 13" id="KW-0808">Transferase</keyword>
<dbReference type="InterPro" id="IPR001783">
    <property type="entry name" value="Lumazine-bd"/>
</dbReference>
<reference evidence="13 14" key="1">
    <citation type="submission" date="2019-04" db="EMBL/GenBank/DDBJ databases">
        <title>Geobacter ruber sp. nov., ferric-reducing bacteria isolated from paddy soil.</title>
        <authorList>
            <person name="Xu Z."/>
            <person name="Masuda Y."/>
            <person name="Itoh H."/>
            <person name="Senoo K."/>
        </authorList>
    </citation>
    <scope>NUCLEOTIDE SEQUENCE [LARGE SCALE GENOMIC DNA]</scope>
    <source>
        <strain evidence="13 14">Red88</strain>
    </source>
</reference>
<comment type="catalytic activity">
    <reaction evidence="1">
        <text>2 6,7-dimethyl-8-(1-D-ribityl)lumazine + H(+) = 5-amino-6-(D-ribitylamino)uracil + riboflavin</text>
        <dbReference type="Rhea" id="RHEA:20772"/>
        <dbReference type="ChEBI" id="CHEBI:15378"/>
        <dbReference type="ChEBI" id="CHEBI:15934"/>
        <dbReference type="ChEBI" id="CHEBI:57986"/>
        <dbReference type="ChEBI" id="CHEBI:58201"/>
        <dbReference type="EC" id="2.5.1.9"/>
    </reaction>
</comment>
<evidence type="ECO:0000256" key="2">
    <source>
        <dbReference type="ARBA" id="ARBA00002803"/>
    </source>
</evidence>
<evidence type="ECO:0000256" key="6">
    <source>
        <dbReference type="ARBA" id="ARBA00013950"/>
    </source>
</evidence>
<evidence type="ECO:0000256" key="8">
    <source>
        <dbReference type="ARBA" id="ARBA00022679"/>
    </source>
</evidence>
<evidence type="ECO:0000259" key="12">
    <source>
        <dbReference type="PROSITE" id="PS51177"/>
    </source>
</evidence>
<comment type="caution">
    <text evidence="13">The sequence shown here is derived from an EMBL/GenBank/DDBJ whole genome shotgun (WGS) entry which is preliminary data.</text>
</comment>
<dbReference type="EMBL" id="SRSD01000002">
    <property type="protein sequence ID" value="KAA0893929.1"/>
    <property type="molecule type" value="Genomic_DNA"/>
</dbReference>
<dbReference type="Proteomes" id="UP000324298">
    <property type="component" value="Unassembled WGS sequence"/>
</dbReference>
<name>A0A5A9XPE5_9BACT</name>
<dbReference type="CDD" id="cd00402">
    <property type="entry name" value="Riboflavin_synthase_like"/>
    <property type="match status" value="1"/>
</dbReference>
<evidence type="ECO:0000256" key="9">
    <source>
        <dbReference type="ARBA" id="ARBA00022737"/>
    </source>
</evidence>
<accession>A0A5A9XPE5</accession>
<dbReference type="PANTHER" id="PTHR21098">
    <property type="entry name" value="RIBOFLAVIN SYNTHASE ALPHA CHAIN"/>
    <property type="match status" value="1"/>
</dbReference>
<dbReference type="Gene3D" id="2.40.30.20">
    <property type="match status" value="2"/>
</dbReference>
<dbReference type="NCBIfam" id="NF009566">
    <property type="entry name" value="PRK13020.1"/>
    <property type="match status" value="1"/>
</dbReference>
<keyword evidence="7" id="KW-0686">Riboflavin biosynthesis</keyword>
<comment type="pathway">
    <text evidence="3">Cofactor biosynthesis; riboflavin biosynthesis; riboflavin from 2-hydroxy-3-oxobutyl phosphate and 5-amino-6-(D-ribitylamino)uracil: step 2/2.</text>
</comment>
<dbReference type="FunFam" id="2.40.30.20:FF:000003">
    <property type="entry name" value="Riboflavin synthase, alpha subunit"/>
    <property type="match status" value="1"/>
</dbReference>
<feature type="repeat" description="Lumazine-binding" evidence="11">
    <location>
        <begin position="1"/>
        <end position="96"/>
    </location>
</feature>
<dbReference type="PROSITE" id="PS51177">
    <property type="entry name" value="LUMAZINE_BIND"/>
    <property type="match status" value="2"/>
</dbReference>
<evidence type="ECO:0000256" key="3">
    <source>
        <dbReference type="ARBA" id="ARBA00004887"/>
    </source>
</evidence>
<evidence type="ECO:0000256" key="4">
    <source>
        <dbReference type="ARBA" id="ARBA00011233"/>
    </source>
</evidence>
<evidence type="ECO:0000313" key="13">
    <source>
        <dbReference type="EMBL" id="KAA0893929.1"/>
    </source>
</evidence>
<dbReference type="GO" id="GO:0009231">
    <property type="term" value="P:riboflavin biosynthetic process"/>
    <property type="evidence" value="ECO:0007669"/>
    <property type="project" value="UniProtKB-KW"/>
</dbReference>
<dbReference type="InterPro" id="IPR026017">
    <property type="entry name" value="Lumazine-bd_dom"/>
</dbReference>
<dbReference type="SUPFAM" id="SSF63380">
    <property type="entry name" value="Riboflavin synthase domain-like"/>
    <property type="match status" value="2"/>
</dbReference>
<comment type="subunit">
    <text evidence="4">Homotrimer.</text>
</comment>
<evidence type="ECO:0000313" key="14">
    <source>
        <dbReference type="Proteomes" id="UP000324298"/>
    </source>
</evidence>
<dbReference type="NCBIfam" id="TIGR00187">
    <property type="entry name" value="ribE"/>
    <property type="match status" value="1"/>
</dbReference>
<dbReference type="InterPro" id="IPR023366">
    <property type="entry name" value="ATP_synth_asu-like_sf"/>
</dbReference>
<feature type="domain" description="Lumazine-binding" evidence="12">
    <location>
        <begin position="97"/>
        <end position="193"/>
    </location>
</feature>
<evidence type="ECO:0000256" key="7">
    <source>
        <dbReference type="ARBA" id="ARBA00022619"/>
    </source>
</evidence>
<proteinExistence type="predicted"/>
<dbReference type="PIRSF" id="PIRSF000498">
    <property type="entry name" value="Riboflavin_syn_A"/>
    <property type="match status" value="1"/>
</dbReference>
<evidence type="ECO:0000256" key="1">
    <source>
        <dbReference type="ARBA" id="ARBA00000968"/>
    </source>
</evidence>
<comment type="function">
    <text evidence="2">Catalyzes the dismutation of two molecules of 6,7-dimethyl-8-ribityllumazine, resulting in the formation of riboflavin and 5-amino-6-(D-ribitylamino)uracil.</text>
</comment>
<feature type="repeat" description="Lumazine-binding" evidence="11">
    <location>
        <begin position="97"/>
        <end position="193"/>
    </location>
</feature>
<evidence type="ECO:0000256" key="11">
    <source>
        <dbReference type="PROSITE-ProRule" id="PRU00524"/>
    </source>
</evidence>
<keyword evidence="14" id="KW-1185">Reference proteome</keyword>
<dbReference type="FunFam" id="2.40.30.20:FF:000004">
    <property type="entry name" value="Riboflavin synthase, alpha subunit"/>
    <property type="match status" value="1"/>
</dbReference>
<dbReference type="AlphaFoldDB" id="A0A5A9XPE5"/>
<dbReference type="EC" id="2.5.1.9" evidence="5 10"/>
<feature type="domain" description="Lumazine-binding" evidence="12">
    <location>
        <begin position="1"/>
        <end position="96"/>
    </location>
</feature>
<organism evidence="13 14">
    <name type="scientific">Oryzomonas rubra</name>
    <dbReference type="NCBI Taxonomy" id="2509454"/>
    <lineage>
        <taxon>Bacteria</taxon>
        <taxon>Pseudomonadati</taxon>
        <taxon>Thermodesulfobacteriota</taxon>
        <taxon>Desulfuromonadia</taxon>
        <taxon>Geobacterales</taxon>
        <taxon>Geobacteraceae</taxon>
        <taxon>Oryzomonas</taxon>
    </lineage>
</organism>
<dbReference type="InterPro" id="IPR017938">
    <property type="entry name" value="Riboflavin_synthase-like_b-brl"/>
</dbReference>
<protein>
    <recommendedName>
        <fullName evidence="6 10">Riboflavin synthase</fullName>
        <ecNumber evidence="5 10">2.5.1.9</ecNumber>
    </recommendedName>
</protein>
<dbReference type="RefSeq" id="WP_149306088.1">
    <property type="nucleotide sequence ID" value="NZ_SRSD01000002.1"/>
</dbReference>
<evidence type="ECO:0000256" key="5">
    <source>
        <dbReference type="ARBA" id="ARBA00012827"/>
    </source>
</evidence>
<dbReference type="PANTHER" id="PTHR21098:SF12">
    <property type="entry name" value="RIBOFLAVIN SYNTHASE"/>
    <property type="match status" value="1"/>
</dbReference>